<keyword evidence="3" id="KW-0812">Transmembrane</keyword>
<gene>
    <name evidence="5" type="ORF">DFW101_1414</name>
</gene>
<dbReference type="SUPFAM" id="SSF81606">
    <property type="entry name" value="PP2C-like"/>
    <property type="match status" value="1"/>
</dbReference>
<dbReference type="HOGENOM" id="CLU_020306_1_0_7"/>
<accession>G7Q8T6</accession>
<dbReference type="CDD" id="cd06225">
    <property type="entry name" value="HAMP"/>
    <property type="match status" value="1"/>
</dbReference>
<dbReference type="PROSITE" id="PS50885">
    <property type="entry name" value="HAMP"/>
    <property type="match status" value="1"/>
</dbReference>
<dbReference type="SUPFAM" id="SSF158472">
    <property type="entry name" value="HAMP domain-like"/>
    <property type="match status" value="1"/>
</dbReference>
<dbReference type="Gene3D" id="3.60.40.10">
    <property type="entry name" value="PPM-type phosphatase domain"/>
    <property type="match status" value="1"/>
</dbReference>
<dbReference type="Proteomes" id="UP000004662">
    <property type="component" value="Chromosome"/>
</dbReference>
<feature type="transmembrane region" description="Helical" evidence="3">
    <location>
        <begin position="415"/>
        <end position="435"/>
    </location>
</feature>
<dbReference type="SMART" id="SM00304">
    <property type="entry name" value="HAMP"/>
    <property type="match status" value="1"/>
</dbReference>
<dbReference type="GO" id="GO:0016020">
    <property type="term" value="C:membrane"/>
    <property type="evidence" value="ECO:0007669"/>
    <property type="project" value="InterPro"/>
</dbReference>
<keyword evidence="6" id="KW-1185">Reference proteome</keyword>
<sequence>MRIRWKLFWLLAALSLVPLLLLRINSQFALSRLSDKLSARVGAHLVEEARIRMGRLVEDHARLLQSRRQALGLAVSMQAMAVEEALRNPSPPPLDPARVILLPAGPGTGMGRGRGMMGGGPESGLDGEDGRPGPDGEGLVDTPGYFRVAPDGTALPLPIDKNRLTLHLPVRLDRQKAGPRLDALATLLGPCRRIARDMGPLAHIQATLLADGLGALYPAKALASDAFDPRQAPWYLAALALPGPVWTSPQPEPGTGRVSVAVSSRVIGPDNTAAGATAIFTPLDDLLASVTMPGHIAGDVRTYLVVTEPDGAGRPALLVEAGEVRRSHGHGHGWRAYVTPSPLGSPDADVLRAVADDVAGGAPGVRRLTYEGQDCLAAYARTADNEALLQIAPVAEVLAEARAVAADVEASIKRLYVFGSLIAVAVMIALAFLSFSASRAVTRPILALTRAARRLADGDFSVRVSQPSQDEIGELGRVFNELAPRLDAHMRLCETVSLASEIQRSLLPAEPPDVPGLALAGTSRYCDETGGDYFDFLPFDGPKAGLLGVALGDVSGHGLEAALLMTTARALLRPRAAAPGSPAAIMADVNRELTRDTYGTGRFMTLFYLEIDRAAGTAVYARAGHDPAFLFDPATGRVTELTAKGMALGVAEGARYETGTVAGLTPGQVVLIGSDGLWEAENEAGEMFGKDRTRAILAQAAPKGAQAVLDALFAALDAFRGPRPLDDDVTLVVIAVTAPPQPRRTHAAA</sequence>
<evidence type="ECO:0000256" key="1">
    <source>
        <dbReference type="ARBA" id="ARBA00022801"/>
    </source>
</evidence>
<dbReference type="Pfam" id="PF07228">
    <property type="entry name" value="SpoIIE"/>
    <property type="match status" value="1"/>
</dbReference>
<dbReference type="GO" id="GO:0007165">
    <property type="term" value="P:signal transduction"/>
    <property type="evidence" value="ECO:0007669"/>
    <property type="project" value="InterPro"/>
</dbReference>
<dbReference type="eggNOG" id="COG2972">
    <property type="taxonomic scope" value="Bacteria"/>
</dbReference>
<dbReference type="SMART" id="SM00331">
    <property type="entry name" value="PP2C_SIG"/>
    <property type="match status" value="1"/>
</dbReference>
<evidence type="ECO:0000313" key="6">
    <source>
        <dbReference type="Proteomes" id="UP000004662"/>
    </source>
</evidence>
<dbReference type="eggNOG" id="COG2208">
    <property type="taxonomic scope" value="Bacteria"/>
</dbReference>
<dbReference type="InterPro" id="IPR003660">
    <property type="entry name" value="HAMP_dom"/>
</dbReference>
<dbReference type="PANTHER" id="PTHR43156:SF2">
    <property type="entry name" value="STAGE II SPORULATION PROTEIN E"/>
    <property type="match status" value="1"/>
</dbReference>
<protein>
    <submittedName>
        <fullName evidence="5">Protein serine/threonine phosphatase with extracellular sensor</fullName>
    </submittedName>
</protein>
<evidence type="ECO:0000256" key="3">
    <source>
        <dbReference type="SAM" id="Phobius"/>
    </source>
</evidence>
<evidence type="ECO:0000313" key="5">
    <source>
        <dbReference type="EMBL" id="EHJ47422.1"/>
    </source>
</evidence>
<dbReference type="EMBL" id="CM001368">
    <property type="protein sequence ID" value="EHJ47422.1"/>
    <property type="molecule type" value="Genomic_DNA"/>
</dbReference>
<dbReference type="RefSeq" id="WP_009180822.1">
    <property type="nucleotide sequence ID" value="NZ_CM001368.1"/>
</dbReference>
<keyword evidence="3" id="KW-0472">Membrane</keyword>
<feature type="domain" description="HAMP" evidence="4">
    <location>
        <begin position="439"/>
        <end position="491"/>
    </location>
</feature>
<dbReference type="InterPro" id="IPR036457">
    <property type="entry name" value="PPM-type-like_dom_sf"/>
</dbReference>
<organism evidence="5 6">
    <name type="scientific">Solidesulfovibrio carbinoliphilus subsp. oakridgensis</name>
    <dbReference type="NCBI Taxonomy" id="694327"/>
    <lineage>
        <taxon>Bacteria</taxon>
        <taxon>Pseudomonadati</taxon>
        <taxon>Thermodesulfobacteriota</taxon>
        <taxon>Desulfovibrionia</taxon>
        <taxon>Desulfovibrionales</taxon>
        <taxon>Desulfovibrionaceae</taxon>
        <taxon>Solidesulfovibrio</taxon>
    </lineage>
</organism>
<evidence type="ECO:0000259" key="4">
    <source>
        <dbReference type="PROSITE" id="PS50885"/>
    </source>
</evidence>
<dbReference type="PANTHER" id="PTHR43156">
    <property type="entry name" value="STAGE II SPORULATION PROTEIN E-RELATED"/>
    <property type="match status" value="1"/>
</dbReference>
<name>G7Q8T6_9BACT</name>
<proteinExistence type="predicted"/>
<feature type="compositionally biased region" description="Gly residues" evidence="2">
    <location>
        <begin position="110"/>
        <end position="122"/>
    </location>
</feature>
<dbReference type="OrthoDB" id="343514at2"/>
<dbReference type="InterPro" id="IPR001932">
    <property type="entry name" value="PPM-type_phosphatase-like_dom"/>
</dbReference>
<dbReference type="Gene3D" id="3.30.450.20">
    <property type="entry name" value="PAS domain"/>
    <property type="match status" value="1"/>
</dbReference>
<dbReference type="STRING" id="694327.DFW101_1414"/>
<dbReference type="Gene3D" id="6.10.340.10">
    <property type="match status" value="1"/>
</dbReference>
<dbReference type="CDD" id="cd18773">
    <property type="entry name" value="PDC1_HK_sensor"/>
    <property type="match status" value="1"/>
</dbReference>
<dbReference type="AlphaFoldDB" id="G7Q8T6"/>
<dbReference type="GO" id="GO:0016791">
    <property type="term" value="F:phosphatase activity"/>
    <property type="evidence" value="ECO:0007669"/>
    <property type="project" value="TreeGrafter"/>
</dbReference>
<keyword evidence="3" id="KW-1133">Transmembrane helix</keyword>
<reference evidence="6" key="1">
    <citation type="journal article" date="2015" name="Genome Announc.">
        <title>High-Quality Draft Genome Sequence of Desulfovibrio carbinoliphilus FW-101-2B, an Organic Acid-Oxidizing Sulfate-Reducing Bacterium Isolated from Uranium(VI)-Contaminated Groundwater.</title>
        <authorList>
            <person name="Ramsay B.D."/>
            <person name="Hwang C."/>
            <person name="Woo H.L."/>
            <person name="Carroll S.L."/>
            <person name="Lucas S."/>
            <person name="Han J."/>
            <person name="Lapidus A.L."/>
            <person name="Cheng J.F."/>
            <person name="Goodwin L.A."/>
            <person name="Pitluck S."/>
            <person name="Peters L."/>
            <person name="Chertkov O."/>
            <person name="Held B."/>
            <person name="Detter J.C."/>
            <person name="Han C.S."/>
            <person name="Tapia R."/>
            <person name="Land M.L."/>
            <person name="Hauser L.J."/>
            <person name="Kyrpides N.C."/>
            <person name="Ivanova N.N."/>
            <person name="Mikhailova N."/>
            <person name="Pagani I."/>
            <person name="Woyke T."/>
            <person name="Arkin A.P."/>
            <person name="Dehal P."/>
            <person name="Chivian D."/>
            <person name="Criddle C.S."/>
            <person name="Wu W."/>
            <person name="Chakraborty R."/>
            <person name="Hazen T.C."/>
            <person name="Fields M.W."/>
        </authorList>
    </citation>
    <scope>NUCLEOTIDE SEQUENCE [LARGE SCALE GENOMIC DNA]</scope>
    <source>
        <strain evidence="6">FW-101-2B</strain>
    </source>
</reference>
<dbReference type="Pfam" id="PF00672">
    <property type="entry name" value="HAMP"/>
    <property type="match status" value="1"/>
</dbReference>
<keyword evidence="1" id="KW-0378">Hydrolase</keyword>
<evidence type="ECO:0000256" key="2">
    <source>
        <dbReference type="SAM" id="MobiDB-lite"/>
    </source>
</evidence>
<feature type="region of interest" description="Disordered" evidence="2">
    <location>
        <begin position="110"/>
        <end position="137"/>
    </location>
</feature>
<dbReference type="InterPro" id="IPR052016">
    <property type="entry name" value="Bact_Sigma-Reg"/>
</dbReference>